<evidence type="ECO:0000313" key="8">
    <source>
        <dbReference type="Proteomes" id="UP000054383"/>
    </source>
</evidence>
<evidence type="ECO:0000256" key="2">
    <source>
        <dbReference type="ARBA" id="ARBA00023125"/>
    </source>
</evidence>
<feature type="compositionally biased region" description="Low complexity" evidence="4">
    <location>
        <begin position="18"/>
        <end position="35"/>
    </location>
</feature>
<feature type="domain" description="Myb-like" evidence="5">
    <location>
        <begin position="346"/>
        <end position="419"/>
    </location>
</feature>
<dbReference type="SMART" id="SM00717">
    <property type="entry name" value="SANT"/>
    <property type="match status" value="3"/>
</dbReference>
<feature type="domain" description="HTH myb-type" evidence="6">
    <location>
        <begin position="302"/>
        <end position="347"/>
    </location>
</feature>
<feature type="compositionally biased region" description="Polar residues" evidence="4">
    <location>
        <begin position="581"/>
        <end position="591"/>
    </location>
</feature>
<feature type="compositionally biased region" description="Pro residues" evidence="4">
    <location>
        <begin position="139"/>
        <end position="156"/>
    </location>
</feature>
<sequence>MGASSSQVQMDKENDTSAATAAATAAATTTAPAAAFENTITPKSTQKSLRTYSKRKRPASPESMARPLTLSTTQEQAGSAKRRRADKENGQDEDTTAALSGKENRDPDTTESSSEQDHEQKKDEPKSVKKQKVQQQQQQPPPPPPPLAAPPSPPPTQRQSGSIMPKQKAKKRPTEAEKTLQKKKSLRTLEGRLSLPEQTFQPGHVSEKNEKKTGWFSPEEIKTLEKYKADFCKENVIDGDTFDQCIQASHKDRVVFFKRNLSHMSYTEFWNSIYERLPNRDRRSIARFMRRHFQAGNKPYHWTEADDDELQRLHQIHGPKWSVVAAEMERTQDDVVQRWKNKVEHRHTMRRGGWSKEEVEKLIEVLERSRGFLATEKNVDVGRDIYEMDDKYVSWGAVSDFFGNTRSRQQCADKWRKIRGRVADARQTKGNQDATYLDVYDFSTLPRAPYGQKSRGDRRGGAQKLPKSSDYVYSDDEEEEENEEEKREQQEKEEEQEGDGDGENDAASDDDNTPVSGHLPLQQSSADDSNTNTNDENNNNNNNNQQDEQDQQEPDGDDDMPDAEPSITNNKTNNQNQNQQESPYNPATLQNILLPDHQPLSSSPSKKPKLSKAERAEAKAARKAERKAERKAARKAARKAERKAQRKEARRAQKRARLVDDNSSRSVSVKRESTQESSG</sequence>
<feature type="compositionally biased region" description="Polar residues" evidence="4">
    <location>
        <begin position="38"/>
        <end position="51"/>
    </location>
</feature>
<evidence type="ECO:0000256" key="1">
    <source>
        <dbReference type="ARBA" id="ARBA00004123"/>
    </source>
</evidence>
<feature type="compositionally biased region" description="Basic and acidic residues" evidence="4">
    <location>
        <begin position="638"/>
        <end position="679"/>
    </location>
</feature>
<feature type="compositionally biased region" description="Acidic residues" evidence="4">
    <location>
        <begin position="547"/>
        <end position="562"/>
    </location>
</feature>
<gene>
    <name evidence="7" type="ORF">PISL3812_02723</name>
</gene>
<feature type="compositionally biased region" description="Low complexity" evidence="4">
    <location>
        <begin position="568"/>
        <end position="580"/>
    </location>
</feature>
<dbReference type="GO" id="GO:0000976">
    <property type="term" value="F:transcription cis-regulatory region binding"/>
    <property type="evidence" value="ECO:0007669"/>
    <property type="project" value="TreeGrafter"/>
</dbReference>
<dbReference type="Pfam" id="PF13921">
    <property type="entry name" value="Myb_DNA-bind_6"/>
    <property type="match status" value="1"/>
</dbReference>
<feature type="region of interest" description="Disordered" evidence="4">
    <location>
        <begin position="1"/>
        <end position="210"/>
    </location>
</feature>
<dbReference type="AlphaFoldDB" id="A0A0U1LRF7"/>
<protein>
    <submittedName>
        <fullName evidence="7">MYB DNA-binding domain protein</fullName>
    </submittedName>
</protein>
<dbReference type="OMA" id="HEFWADI"/>
<dbReference type="InterPro" id="IPR017930">
    <property type="entry name" value="Myb_dom"/>
</dbReference>
<evidence type="ECO:0000259" key="6">
    <source>
        <dbReference type="PROSITE" id="PS51294"/>
    </source>
</evidence>
<dbReference type="GO" id="GO:0005634">
    <property type="term" value="C:nucleus"/>
    <property type="evidence" value="ECO:0007669"/>
    <property type="project" value="UniProtKB-SubCell"/>
</dbReference>
<evidence type="ECO:0000256" key="4">
    <source>
        <dbReference type="SAM" id="MobiDB-lite"/>
    </source>
</evidence>
<dbReference type="GO" id="GO:0003700">
    <property type="term" value="F:DNA-binding transcription factor activity"/>
    <property type="evidence" value="ECO:0007669"/>
    <property type="project" value="TreeGrafter"/>
</dbReference>
<dbReference type="PROSITE" id="PS50090">
    <property type="entry name" value="MYB_LIKE"/>
    <property type="match status" value="2"/>
</dbReference>
<dbReference type="InterPro" id="IPR001005">
    <property type="entry name" value="SANT/Myb"/>
</dbReference>
<dbReference type="InterPro" id="IPR051651">
    <property type="entry name" value="DMTF1_DNA-bind_reg"/>
</dbReference>
<comment type="subcellular location">
    <subcellularLocation>
        <location evidence="1">Nucleus</location>
    </subcellularLocation>
</comment>
<keyword evidence="3" id="KW-0539">Nucleus</keyword>
<dbReference type="STRING" id="28573.A0A0U1LRF7"/>
<proteinExistence type="predicted"/>
<dbReference type="Gene3D" id="1.10.10.60">
    <property type="entry name" value="Homeodomain-like"/>
    <property type="match status" value="2"/>
</dbReference>
<feature type="compositionally biased region" description="Acidic residues" evidence="4">
    <location>
        <begin position="473"/>
        <end position="483"/>
    </location>
</feature>
<keyword evidence="2 7" id="KW-0238">DNA-binding</keyword>
<feature type="compositionally biased region" description="Acidic residues" evidence="4">
    <location>
        <begin position="491"/>
        <end position="512"/>
    </location>
</feature>
<dbReference type="PROSITE" id="PS51294">
    <property type="entry name" value="HTH_MYB"/>
    <property type="match status" value="1"/>
</dbReference>
<dbReference type="InterPro" id="IPR009057">
    <property type="entry name" value="Homeodomain-like_sf"/>
</dbReference>
<accession>A0A0U1LRF7</accession>
<dbReference type="SUPFAM" id="SSF46689">
    <property type="entry name" value="Homeodomain-like"/>
    <property type="match status" value="1"/>
</dbReference>
<reference evidence="7 8" key="1">
    <citation type="submission" date="2015-04" db="EMBL/GenBank/DDBJ databases">
        <authorList>
            <person name="Syromyatnikov M.Y."/>
            <person name="Popov V.N."/>
        </authorList>
    </citation>
    <scope>NUCLEOTIDE SEQUENCE [LARGE SCALE GENOMIC DNA]</scope>
    <source>
        <strain evidence="7">WF-38-12</strain>
    </source>
</reference>
<feature type="compositionally biased region" description="Basic and acidic residues" evidence="4">
    <location>
        <begin position="611"/>
        <end position="631"/>
    </location>
</feature>
<feature type="region of interest" description="Disordered" evidence="4">
    <location>
        <begin position="446"/>
        <end position="679"/>
    </location>
</feature>
<feature type="compositionally biased region" description="Low complexity" evidence="4">
    <location>
        <begin position="527"/>
        <end position="546"/>
    </location>
</feature>
<keyword evidence="8" id="KW-1185">Reference proteome</keyword>
<feature type="compositionally biased region" description="Basic and acidic residues" evidence="4">
    <location>
        <begin position="115"/>
        <end position="127"/>
    </location>
</feature>
<evidence type="ECO:0000259" key="5">
    <source>
        <dbReference type="PROSITE" id="PS50090"/>
    </source>
</evidence>
<evidence type="ECO:0000313" key="7">
    <source>
        <dbReference type="EMBL" id="CRG85697.1"/>
    </source>
</evidence>
<dbReference type="PANTHER" id="PTHR46380:SF2">
    <property type="entry name" value="CYCLIN-D-BINDING MYB-LIKE TRANSCRIPTION FACTOR 1"/>
    <property type="match status" value="1"/>
</dbReference>
<feature type="domain" description="Myb-like" evidence="5">
    <location>
        <begin position="302"/>
        <end position="343"/>
    </location>
</feature>
<organism evidence="7 8">
    <name type="scientific">Talaromyces islandicus</name>
    <name type="common">Penicillium islandicum</name>
    <dbReference type="NCBI Taxonomy" id="28573"/>
    <lineage>
        <taxon>Eukaryota</taxon>
        <taxon>Fungi</taxon>
        <taxon>Dikarya</taxon>
        <taxon>Ascomycota</taxon>
        <taxon>Pezizomycotina</taxon>
        <taxon>Eurotiomycetes</taxon>
        <taxon>Eurotiomycetidae</taxon>
        <taxon>Eurotiales</taxon>
        <taxon>Trichocomaceae</taxon>
        <taxon>Talaromyces</taxon>
        <taxon>Talaromyces sect. Islandici</taxon>
    </lineage>
</organism>
<dbReference type="CDD" id="cd00167">
    <property type="entry name" value="SANT"/>
    <property type="match status" value="2"/>
</dbReference>
<dbReference type="OrthoDB" id="39591at2759"/>
<name>A0A0U1LRF7_TALIS</name>
<dbReference type="EMBL" id="CVMT01000002">
    <property type="protein sequence ID" value="CRG85697.1"/>
    <property type="molecule type" value="Genomic_DNA"/>
</dbReference>
<dbReference type="Proteomes" id="UP000054383">
    <property type="component" value="Unassembled WGS sequence"/>
</dbReference>
<evidence type="ECO:0000256" key="3">
    <source>
        <dbReference type="ARBA" id="ARBA00023242"/>
    </source>
</evidence>
<dbReference type="PANTHER" id="PTHR46380">
    <property type="entry name" value="CYCLIN-D-BINDING MYB-LIKE TRANSCRIPTION FACTOR 1"/>
    <property type="match status" value="1"/>
</dbReference>